<keyword evidence="5" id="KW-0378">Hydrolase</keyword>
<dbReference type="GO" id="GO:0016891">
    <property type="term" value="F:RNA endonuclease activity producing 5'-phosphomonoesters, hydrolytic mechanism"/>
    <property type="evidence" value="ECO:0007669"/>
    <property type="project" value="TreeGrafter"/>
</dbReference>
<evidence type="ECO:0000256" key="4">
    <source>
        <dbReference type="ARBA" id="ARBA00022759"/>
    </source>
</evidence>
<evidence type="ECO:0008006" key="7">
    <source>
        <dbReference type="Google" id="ProtNLM"/>
    </source>
</evidence>
<dbReference type="Gene3D" id="3.30.2170.10">
    <property type="entry name" value="archaeoglobus fulgidus dsm 4304 superfamily"/>
    <property type="match status" value="1"/>
</dbReference>
<keyword evidence="3" id="KW-0540">Nuclease</keyword>
<evidence type="ECO:0000256" key="5">
    <source>
        <dbReference type="ARBA" id="ARBA00022801"/>
    </source>
</evidence>
<keyword evidence="4" id="KW-0255">Endonuclease</keyword>
<dbReference type="AlphaFoldDB" id="A0A382A673"/>
<dbReference type="InterPro" id="IPR007581">
    <property type="entry name" value="Endonuclease-V"/>
</dbReference>
<evidence type="ECO:0000256" key="2">
    <source>
        <dbReference type="ARBA" id="ARBA00022490"/>
    </source>
</evidence>
<dbReference type="Pfam" id="PF04493">
    <property type="entry name" value="Endonuclease_5"/>
    <property type="match status" value="1"/>
</dbReference>
<accession>A0A382A673</accession>
<dbReference type="PANTHER" id="PTHR28511:SF1">
    <property type="entry name" value="ENDONUCLEASE V"/>
    <property type="match status" value="1"/>
</dbReference>
<evidence type="ECO:0000313" key="6">
    <source>
        <dbReference type="EMBL" id="SVA97036.1"/>
    </source>
</evidence>
<gene>
    <name evidence="6" type="ORF">METZ01_LOCUS149890</name>
</gene>
<evidence type="ECO:0000256" key="1">
    <source>
        <dbReference type="ARBA" id="ARBA00004496"/>
    </source>
</evidence>
<dbReference type="EMBL" id="UINC01024080">
    <property type="protein sequence ID" value="SVA97036.1"/>
    <property type="molecule type" value="Genomic_DNA"/>
</dbReference>
<reference evidence="6" key="1">
    <citation type="submission" date="2018-05" db="EMBL/GenBank/DDBJ databases">
        <authorList>
            <person name="Lanie J.A."/>
            <person name="Ng W.-L."/>
            <person name="Kazmierczak K.M."/>
            <person name="Andrzejewski T.M."/>
            <person name="Davidsen T.M."/>
            <person name="Wayne K.J."/>
            <person name="Tettelin H."/>
            <person name="Glass J.I."/>
            <person name="Rusch D."/>
            <person name="Podicherti R."/>
            <person name="Tsui H.-C.T."/>
            <person name="Winkler M.E."/>
        </authorList>
    </citation>
    <scope>NUCLEOTIDE SEQUENCE</scope>
</reference>
<dbReference type="GO" id="GO:0006281">
    <property type="term" value="P:DNA repair"/>
    <property type="evidence" value="ECO:0007669"/>
    <property type="project" value="InterPro"/>
</dbReference>
<keyword evidence="2" id="KW-0963">Cytoplasm</keyword>
<dbReference type="GO" id="GO:0003727">
    <property type="term" value="F:single-stranded RNA binding"/>
    <property type="evidence" value="ECO:0007669"/>
    <property type="project" value="TreeGrafter"/>
</dbReference>
<dbReference type="GO" id="GO:0005737">
    <property type="term" value="C:cytoplasm"/>
    <property type="evidence" value="ECO:0007669"/>
    <property type="project" value="UniProtKB-SubCell"/>
</dbReference>
<dbReference type="PANTHER" id="PTHR28511">
    <property type="entry name" value="ENDONUCLEASE V"/>
    <property type="match status" value="1"/>
</dbReference>
<evidence type="ECO:0000256" key="3">
    <source>
        <dbReference type="ARBA" id="ARBA00022722"/>
    </source>
</evidence>
<protein>
    <recommendedName>
        <fullName evidence="7">Endonuclease V</fullName>
    </recommendedName>
</protein>
<proteinExistence type="inferred from homology"/>
<dbReference type="CDD" id="cd06559">
    <property type="entry name" value="Endonuclease_V"/>
    <property type="match status" value="1"/>
</dbReference>
<comment type="subcellular location">
    <subcellularLocation>
        <location evidence="1">Cytoplasm</location>
    </subcellularLocation>
</comment>
<dbReference type="HAMAP" id="MF_00801">
    <property type="entry name" value="Endonuclease_5"/>
    <property type="match status" value="1"/>
</dbReference>
<sequence>MKPARFHSWNVTPDEASAIQLNLREKIEIKPISKSVHLVAGTGVVFEPNNETIHAAVVVLRFPDMELVERYGVTEKIIFPYVSGLLAFREGPPLMRAFREIRHQPDVILFHAHGQAHPRRFGLASHLGVLLDMPAVGITTKLLVGFHEEIGLEKGHHAPLIDADEEIGLAVRTKENVNPVYVSVGHKADLLTALDFTLECITHYRRPEPLRQAQLAANAQKDGESIDIDVGGNQTNLF</sequence>
<organism evidence="6">
    <name type="scientific">marine metagenome</name>
    <dbReference type="NCBI Taxonomy" id="408172"/>
    <lineage>
        <taxon>unclassified sequences</taxon>
        <taxon>metagenomes</taxon>
        <taxon>ecological metagenomes</taxon>
    </lineage>
</organism>
<name>A0A382A673_9ZZZZ</name>